<dbReference type="GO" id="GO:0016747">
    <property type="term" value="F:acyltransferase activity, transferring groups other than amino-acyl groups"/>
    <property type="evidence" value="ECO:0007669"/>
    <property type="project" value="InterPro"/>
</dbReference>
<dbReference type="Gene3D" id="3.40.630.30">
    <property type="match status" value="1"/>
</dbReference>
<dbReference type="SUPFAM" id="SSF55729">
    <property type="entry name" value="Acyl-CoA N-acyltransferases (Nat)"/>
    <property type="match status" value="1"/>
</dbReference>
<reference evidence="2" key="1">
    <citation type="submission" date="2021-01" db="EMBL/GenBank/DDBJ databases">
        <title>Novel species in genus Nocardioides.</title>
        <authorList>
            <person name="Zhang G."/>
        </authorList>
    </citation>
    <scope>NUCLEOTIDE SEQUENCE</scope>
    <source>
        <strain evidence="2">Zg-536</strain>
    </source>
</reference>
<comment type="caution">
    <text evidence="2">The sequence shown here is derived from an EMBL/GenBank/DDBJ whole genome shotgun (WGS) entry which is preliminary data.</text>
</comment>
<dbReference type="PROSITE" id="PS51186">
    <property type="entry name" value="GNAT"/>
    <property type="match status" value="1"/>
</dbReference>
<evidence type="ECO:0000259" key="1">
    <source>
        <dbReference type="PROSITE" id="PS51186"/>
    </source>
</evidence>
<protein>
    <submittedName>
        <fullName evidence="2">GNAT family N-acetyltransferase</fullName>
    </submittedName>
</protein>
<accession>A0A939BTN1</accession>
<dbReference type="InterPro" id="IPR000182">
    <property type="entry name" value="GNAT_dom"/>
</dbReference>
<dbReference type="RefSeq" id="WP_205292142.1">
    <property type="nucleotide sequence ID" value="NZ_CP074406.1"/>
</dbReference>
<dbReference type="Pfam" id="PF13302">
    <property type="entry name" value="Acetyltransf_3"/>
    <property type="match status" value="1"/>
</dbReference>
<dbReference type="InterPro" id="IPR051531">
    <property type="entry name" value="N-acetyltransferase"/>
</dbReference>
<keyword evidence="3" id="KW-1185">Reference proteome</keyword>
<feature type="domain" description="N-acetyltransferase" evidence="1">
    <location>
        <begin position="15"/>
        <end position="183"/>
    </location>
</feature>
<dbReference type="PANTHER" id="PTHR43792:SF1">
    <property type="entry name" value="N-ACETYLTRANSFERASE DOMAIN-CONTAINING PROTEIN"/>
    <property type="match status" value="1"/>
</dbReference>
<organism evidence="2 3">
    <name type="scientific">Nocardioides faecalis</name>
    <dbReference type="NCBI Taxonomy" id="2803858"/>
    <lineage>
        <taxon>Bacteria</taxon>
        <taxon>Bacillati</taxon>
        <taxon>Actinomycetota</taxon>
        <taxon>Actinomycetes</taxon>
        <taxon>Propionibacteriales</taxon>
        <taxon>Nocardioidaceae</taxon>
        <taxon>Nocardioides</taxon>
    </lineage>
</organism>
<dbReference type="EMBL" id="JAERTX010000011">
    <property type="protein sequence ID" value="MBM9460824.1"/>
    <property type="molecule type" value="Genomic_DNA"/>
</dbReference>
<evidence type="ECO:0000313" key="2">
    <source>
        <dbReference type="EMBL" id="MBM9460824.1"/>
    </source>
</evidence>
<name>A0A939BTN1_9ACTN</name>
<gene>
    <name evidence="2" type="ORF">JK386_13015</name>
</gene>
<dbReference type="InterPro" id="IPR016181">
    <property type="entry name" value="Acyl_CoA_acyltransferase"/>
</dbReference>
<dbReference type="PANTHER" id="PTHR43792">
    <property type="entry name" value="GNAT FAMILY, PUTATIVE (AFU_ORTHOLOGUE AFUA_3G00765)-RELATED-RELATED"/>
    <property type="match status" value="1"/>
</dbReference>
<dbReference type="Proteomes" id="UP000663791">
    <property type="component" value="Unassembled WGS sequence"/>
</dbReference>
<proteinExistence type="predicted"/>
<evidence type="ECO:0000313" key="3">
    <source>
        <dbReference type="Proteomes" id="UP000663791"/>
    </source>
</evidence>
<dbReference type="AlphaFoldDB" id="A0A939BTN1"/>
<sequence>MSDAAARVHLRTPRTTIRPATLADAEATWAYRRLPQVYEWLTFAPVSLEQWSGLLAEPFRRERTLVVEHDGAVVGDLYLHLQDAWAQAEVLASAARTQAEIGWAIDPSYGGRGLATEAVDALVAFCFTDLGLRRVVAQCFADNEPSWRLMERIGMRRESHALAESLHRSAGWLDSYAYGLLAEEWRARHQPGGA</sequence>